<dbReference type="Pfam" id="PF22461">
    <property type="entry name" value="SLBB_2"/>
    <property type="match status" value="1"/>
</dbReference>
<dbReference type="SUPFAM" id="SSF142019">
    <property type="entry name" value="Nqo1 FMN-binding domain-like"/>
    <property type="match status" value="1"/>
</dbReference>
<dbReference type="EMBL" id="CAADRA010005215">
    <property type="protein sequence ID" value="VFT87131.1"/>
    <property type="molecule type" value="Genomic_DNA"/>
</dbReference>
<proteinExistence type="predicted"/>
<dbReference type="InterPro" id="IPR050837">
    <property type="entry name" value="ComplexI_51kDa_subunit"/>
</dbReference>
<evidence type="ECO:0000259" key="2">
    <source>
        <dbReference type="Pfam" id="PF22461"/>
    </source>
</evidence>
<feature type="compositionally biased region" description="Low complexity" evidence="1">
    <location>
        <begin position="339"/>
        <end position="352"/>
    </location>
</feature>
<dbReference type="Proteomes" id="UP000332933">
    <property type="component" value="Unassembled WGS sequence"/>
</dbReference>
<dbReference type="EMBL" id="VJMH01005194">
    <property type="protein sequence ID" value="KAF0699161.1"/>
    <property type="molecule type" value="Genomic_DNA"/>
</dbReference>
<feature type="region of interest" description="Disordered" evidence="1">
    <location>
        <begin position="339"/>
        <end position="397"/>
    </location>
</feature>
<dbReference type="PANTHER" id="PTHR11780">
    <property type="entry name" value="NADH-UBIQUINONE OXIDOREDUCTASE FLAVOPROTEIN 1 NDUFV1"/>
    <property type="match status" value="1"/>
</dbReference>
<dbReference type="OrthoDB" id="42889at2759"/>
<dbReference type="AlphaFoldDB" id="A0A485KQE8"/>
<evidence type="ECO:0000313" key="4">
    <source>
        <dbReference type="EMBL" id="VFT87131.1"/>
    </source>
</evidence>
<dbReference type="SUPFAM" id="SSF142984">
    <property type="entry name" value="Nqo1 middle domain-like"/>
    <property type="match status" value="1"/>
</dbReference>
<feature type="compositionally biased region" description="Basic and acidic residues" evidence="1">
    <location>
        <begin position="359"/>
        <end position="368"/>
    </location>
</feature>
<protein>
    <submittedName>
        <fullName evidence="4">Aste57867_10256 protein</fullName>
    </submittedName>
</protein>
<feature type="domain" description="SLBB" evidence="2">
    <location>
        <begin position="40"/>
        <end position="87"/>
    </location>
</feature>
<keyword evidence="5" id="KW-1185">Reference proteome</keyword>
<dbReference type="PANTHER" id="PTHR11780:SF10">
    <property type="entry name" value="NADH DEHYDROGENASE [UBIQUINONE] FLAVOPROTEIN 1, MITOCHONDRIAL"/>
    <property type="match status" value="1"/>
</dbReference>
<name>A0A485KQE8_9STRA</name>
<dbReference type="Gene3D" id="3.10.20.600">
    <property type="match status" value="1"/>
</dbReference>
<reference evidence="3" key="2">
    <citation type="submission" date="2019-06" db="EMBL/GenBank/DDBJ databases">
        <title>Genomics analysis of Aphanomyces spp. identifies a new class of oomycete effector associated with host adaptation.</title>
        <authorList>
            <person name="Gaulin E."/>
        </authorList>
    </citation>
    <scope>NUCLEOTIDE SEQUENCE</scope>
    <source>
        <strain evidence="3">CBS 578.67</strain>
    </source>
</reference>
<evidence type="ECO:0000313" key="5">
    <source>
        <dbReference type="Proteomes" id="UP000332933"/>
    </source>
</evidence>
<sequence length="397" mass="43933">MYGCPTTVTNVETVADSPTILRRGASWFSVLGRKNNAGTKLFCISGPLNNPCTVEEEMSIPLCDLIEKHCGGVPKTGDADLEEILIVEEISRQIEGHTICALDDAAAWPTKACLIKRFKQKLIIENPANFKNGDYFQKAWPGVKFQNHHWVKVRRRLGLRRQALREAEGAFVKLAQRDAKESLGVTWSKVLPCTRVVAVEERSIAWAIGLVPGMVLRGVRESTDKKYEEVDVALRPRLSGPGDYPRILVLKLSYGDASKMDIDFSARMRSRALNLKPKVKNRLGTVLDVVLLMELQKAMIAAAWDREGKLSKAKPQKRFSEVPHDEVFEGEDITNTSGVITIDTSDADSTTGSVGGSKDGSDKVEKLPSPRKLRNRKAISPSPKKRKTASRVGKEGK</sequence>
<dbReference type="GO" id="GO:0005739">
    <property type="term" value="C:mitochondrion"/>
    <property type="evidence" value="ECO:0007669"/>
    <property type="project" value="GOC"/>
</dbReference>
<dbReference type="InterPro" id="IPR054765">
    <property type="entry name" value="SLBB_dom"/>
</dbReference>
<dbReference type="InterPro" id="IPR037225">
    <property type="entry name" value="Nuo51_FMN-bd_sf"/>
</dbReference>
<gene>
    <name evidence="4" type="primary">Aste57867_10256</name>
    <name evidence="3" type="ORF">As57867_010217</name>
    <name evidence="4" type="ORF">ASTE57867_10256</name>
</gene>
<accession>A0A485KQE8</accession>
<organism evidence="4 5">
    <name type="scientific">Aphanomyces stellatus</name>
    <dbReference type="NCBI Taxonomy" id="120398"/>
    <lineage>
        <taxon>Eukaryota</taxon>
        <taxon>Sar</taxon>
        <taxon>Stramenopiles</taxon>
        <taxon>Oomycota</taxon>
        <taxon>Saprolegniomycetes</taxon>
        <taxon>Saprolegniales</taxon>
        <taxon>Verrucalvaceae</taxon>
        <taxon>Aphanomyces</taxon>
    </lineage>
</organism>
<feature type="compositionally biased region" description="Basic residues" evidence="1">
    <location>
        <begin position="369"/>
        <end position="389"/>
    </location>
</feature>
<dbReference type="GO" id="GO:0006120">
    <property type="term" value="P:mitochondrial electron transport, NADH to ubiquinone"/>
    <property type="evidence" value="ECO:0007669"/>
    <property type="project" value="TreeGrafter"/>
</dbReference>
<dbReference type="Gene3D" id="3.40.50.11540">
    <property type="entry name" value="NADH-ubiquinone oxidoreductase 51kDa subunit"/>
    <property type="match status" value="1"/>
</dbReference>
<reference evidence="4 5" key="1">
    <citation type="submission" date="2019-03" db="EMBL/GenBank/DDBJ databases">
        <authorList>
            <person name="Gaulin E."/>
            <person name="Dumas B."/>
        </authorList>
    </citation>
    <scope>NUCLEOTIDE SEQUENCE [LARGE SCALE GENOMIC DNA]</scope>
    <source>
        <strain evidence="4">CBS 568.67</strain>
    </source>
</reference>
<evidence type="ECO:0000313" key="3">
    <source>
        <dbReference type="EMBL" id="KAF0699161.1"/>
    </source>
</evidence>
<evidence type="ECO:0000256" key="1">
    <source>
        <dbReference type="SAM" id="MobiDB-lite"/>
    </source>
</evidence>